<evidence type="ECO:0000313" key="3">
    <source>
        <dbReference type="Proteomes" id="UP000054388"/>
    </source>
</evidence>
<accession>A0A101CE72</accession>
<evidence type="ECO:0008006" key="4">
    <source>
        <dbReference type="Google" id="ProtNLM"/>
    </source>
</evidence>
<sequence>MLENKFRSWNFLRILRLAMGIFLVIEAVKSGMWFLVFVGVVFVAMPLLNIGCCATGNYSIPKQNSEKAVDEVEYEELK</sequence>
<organism evidence="2 3">
    <name type="scientific">Chryseobacterium aquaticum subsp. greenlandense</name>
    <dbReference type="NCBI Taxonomy" id="345663"/>
    <lineage>
        <taxon>Bacteria</taxon>
        <taxon>Pseudomonadati</taxon>
        <taxon>Bacteroidota</taxon>
        <taxon>Flavobacteriia</taxon>
        <taxon>Flavobacteriales</taxon>
        <taxon>Weeksellaceae</taxon>
        <taxon>Chryseobacterium group</taxon>
        <taxon>Chryseobacterium</taxon>
    </lineage>
</organism>
<reference evidence="2 3" key="1">
    <citation type="submission" date="2015-10" db="EMBL/GenBank/DDBJ databases">
        <title>Genome sequence of Chryseobacterium greenlandense.</title>
        <authorList>
            <person name="Newman J."/>
            <person name="Fischer K."/>
            <person name="Miller J."/>
        </authorList>
    </citation>
    <scope>NUCLEOTIDE SEQUENCE [LARGE SCALE GENOMIC DNA]</scope>
    <source>
        <strain evidence="2 3">UMB34</strain>
    </source>
</reference>
<dbReference type="EMBL" id="LMAI01000012">
    <property type="protein sequence ID" value="KUJ54622.1"/>
    <property type="molecule type" value="Genomic_DNA"/>
</dbReference>
<name>A0A101CE72_9FLAO</name>
<feature type="transmembrane region" description="Helical" evidence="1">
    <location>
        <begin position="34"/>
        <end position="58"/>
    </location>
</feature>
<protein>
    <recommendedName>
        <fullName evidence="4">DUF2892 domain-containing protein</fullName>
    </recommendedName>
</protein>
<proteinExistence type="predicted"/>
<dbReference type="Proteomes" id="UP000054388">
    <property type="component" value="Unassembled WGS sequence"/>
</dbReference>
<keyword evidence="1" id="KW-0472">Membrane</keyword>
<feature type="transmembrane region" description="Helical" evidence="1">
    <location>
        <begin position="12"/>
        <end position="28"/>
    </location>
</feature>
<gene>
    <name evidence="2" type="ORF">AR686_17075</name>
</gene>
<dbReference type="AlphaFoldDB" id="A0A101CE72"/>
<keyword evidence="1" id="KW-0812">Transmembrane</keyword>
<evidence type="ECO:0000313" key="2">
    <source>
        <dbReference type="EMBL" id="KUJ54622.1"/>
    </source>
</evidence>
<evidence type="ECO:0000256" key="1">
    <source>
        <dbReference type="SAM" id="Phobius"/>
    </source>
</evidence>
<comment type="caution">
    <text evidence="2">The sequence shown here is derived from an EMBL/GenBank/DDBJ whole genome shotgun (WGS) entry which is preliminary data.</text>
</comment>
<dbReference type="RefSeq" id="WP_059137820.1">
    <property type="nucleotide sequence ID" value="NZ_LMAI01000012.1"/>
</dbReference>
<keyword evidence="1" id="KW-1133">Transmembrane helix</keyword>